<keyword evidence="2" id="KW-0732">Signal</keyword>
<evidence type="ECO:0000256" key="2">
    <source>
        <dbReference type="SAM" id="SignalP"/>
    </source>
</evidence>
<organism evidence="3 4">
    <name type="scientific">Cardamine amara subsp. amara</name>
    <dbReference type="NCBI Taxonomy" id="228776"/>
    <lineage>
        <taxon>Eukaryota</taxon>
        <taxon>Viridiplantae</taxon>
        <taxon>Streptophyta</taxon>
        <taxon>Embryophyta</taxon>
        <taxon>Tracheophyta</taxon>
        <taxon>Spermatophyta</taxon>
        <taxon>Magnoliopsida</taxon>
        <taxon>eudicotyledons</taxon>
        <taxon>Gunneridae</taxon>
        <taxon>Pentapetalae</taxon>
        <taxon>rosids</taxon>
        <taxon>malvids</taxon>
        <taxon>Brassicales</taxon>
        <taxon>Brassicaceae</taxon>
        <taxon>Cardamineae</taxon>
        <taxon>Cardamine</taxon>
    </lineage>
</organism>
<protein>
    <submittedName>
        <fullName evidence="3">Cell wall protein</fullName>
    </submittedName>
</protein>
<dbReference type="PANTHER" id="PTHR36733:SF3">
    <property type="entry name" value="BNAC01G20690D PROTEIN"/>
    <property type="match status" value="1"/>
</dbReference>
<gene>
    <name evidence="3" type="ORF">V5N11_015382</name>
</gene>
<evidence type="ECO:0000256" key="1">
    <source>
        <dbReference type="SAM" id="MobiDB-lite"/>
    </source>
</evidence>
<reference evidence="3 4" key="1">
    <citation type="submission" date="2024-04" db="EMBL/GenBank/DDBJ databases">
        <title>Genome assembly C_amara_ONT_v2.</title>
        <authorList>
            <person name="Yant L."/>
            <person name="Moore C."/>
            <person name="Slenker M."/>
        </authorList>
    </citation>
    <scope>NUCLEOTIDE SEQUENCE [LARGE SCALE GENOMIC DNA]</scope>
    <source>
        <tissue evidence="3">Leaf</tissue>
    </source>
</reference>
<feature type="chain" id="PRO_5044843918" evidence="2">
    <location>
        <begin position="28"/>
        <end position="117"/>
    </location>
</feature>
<dbReference type="EMBL" id="JBANAX010000566">
    <property type="protein sequence ID" value="KAL1203145.1"/>
    <property type="molecule type" value="Genomic_DNA"/>
</dbReference>
<sequence length="117" mass="12573">MASTLQSLTATMVLVSLLLGLAERVSGIRYIPNSSNTTKIKHSDFLVNIAPQPSVIIPGFGRFLLPPKPKMSFHSYPPLASAPITSYGIPSRFAPNPGYEAQSPSSEEEQVPPVPQP</sequence>
<evidence type="ECO:0000313" key="4">
    <source>
        <dbReference type="Proteomes" id="UP001558713"/>
    </source>
</evidence>
<name>A0ABD1ANN7_CARAN</name>
<accession>A0ABD1ANN7</accession>
<dbReference type="PANTHER" id="PTHR36733">
    <property type="entry name" value="CELL WALL PROTEIN-RELATED"/>
    <property type="match status" value="1"/>
</dbReference>
<feature type="signal peptide" evidence="2">
    <location>
        <begin position="1"/>
        <end position="27"/>
    </location>
</feature>
<comment type="caution">
    <text evidence="3">The sequence shown here is derived from an EMBL/GenBank/DDBJ whole genome shotgun (WGS) entry which is preliminary data.</text>
</comment>
<proteinExistence type="predicted"/>
<dbReference type="InterPro" id="IPR034565">
    <property type="entry name" value="Put_cell_wall"/>
</dbReference>
<keyword evidence="4" id="KW-1185">Reference proteome</keyword>
<feature type="region of interest" description="Disordered" evidence="1">
    <location>
        <begin position="93"/>
        <end position="117"/>
    </location>
</feature>
<dbReference type="AlphaFoldDB" id="A0ABD1ANN7"/>
<evidence type="ECO:0000313" key="3">
    <source>
        <dbReference type="EMBL" id="KAL1203145.1"/>
    </source>
</evidence>
<dbReference type="Proteomes" id="UP001558713">
    <property type="component" value="Unassembled WGS sequence"/>
</dbReference>